<gene>
    <name evidence="9" type="primary">psaK</name>
    <name evidence="10" type="ORF">BRW62_03720</name>
</gene>
<evidence type="ECO:0000256" key="3">
    <source>
        <dbReference type="ARBA" id="ARBA00022531"/>
    </source>
</evidence>
<comment type="subcellular location">
    <subcellularLocation>
        <location evidence="9">Cellular thylakoid membrane</location>
        <topology evidence="9">Multi-pass membrane protein</topology>
    </subcellularLocation>
    <subcellularLocation>
        <location evidence="1">Membrane</location>
        <topology evidence="1">Multi-pass membrane protein</topology>
    </subcellularLocation>
</comment>
<dbReference type="PDB" id="8VU3">
    <property type="method" value="EM"/>
    <property type="resolution" value="2.27 A"/>
    <property type="chains" value="K/T/k=1-83"/>
</dbReference>
<dbReference type="InterPro" id="IPR037101">
    <property type="entry name" value="PSI_PsaK_bact"/>
</dbReference>
<dbReference type="KEGG" id="slw:BRW62_03720"/>
<keyword evidence="6 9" id="KW-1133">Transmembrane helix</keyword>
<reference evidence="11" key="2">
    <citation type="journal article" date="2022" name="Front. Microbiol.">
        <title>Comparative Genomic Analysis Revealed Distinct Molecular Components and Organization of CO2-Concentrating Mechanism in Thermophilic Cyanobacteria.</title>
        <authorList>
            <person name="Tang J."/>
            <person name="Zhou H."/>
            <person name="Yao D."/>
            <person name="Riaz S."/>
            <person name="You D."/>
            <person name="Klepacz-Smolka A."/>
            <person name="Daroch M."/>
        </authorList>
    </citation>
    <scope>NUCLEOTIDE SEQUENCE [LARGE SCALE GENOMIC DNA]</scope>
    <source>
        <strain evidence="11">PCC 6715</strain>
    </source>
</reference>
<dbReference type="Pfam" id="PF01241">
    <property type="entry name" value="PSI_PSAK"/>
    <property type="match status" value="1"/>
</dbReference>
<proteinExistence type="evidence at protein level"/>
<evidence type="ECO:0000256" key="9">
    <source>
        <dbReference type="HAMAP-Rule" id="MF_00474"/>
    </source>
</evidence>
<comment type="similarity">
    <text evidence="2 9">Belongs to the PsaG/PsaK family.</text>
</comment>
<keyword evidence="8 9" id="KW-0472">Membrane</keyword>
<dbReference type="RefSeq" id="WP_099798354.1">
    <property type="nucleotide sequence ID" value="NZ_CP018092.1"/>
</dbReference>
<dbReference type="GO" id="GO:0031676">
    <property type="term" value="C:plasma membrane-derived thylakoid membrane"/>
    <property type="evidence" value="ECO:0007669"/>
    <property type="project" value="UniProtKB-SubCell"/>
</dbReference>
<dbReference type="OrthoDB" id="561382at2"/>
<evidence type="ECO:0000313" key="10">
    <source>
        <dbReference type="EMBL" id="ATS17999.1"/>
    </source>
</evidence>
<keyword evidence="4 9" id="KW-0812">Transmembrane</keyword>
<dbReference type="Gene3D" id="1.20.860.20">
    <property type="entry name" value="Photosystem I PsaK, reaction centre"/>
    <property type="match status" value="1"/>
</dbReference>
<reference evidence="10 11" key="1">
    <citation type="submission" date="2016-11" db="EMBL/GenBank/DDBJ databases">
        <title>Complete genome sequence of thermophilic cyanobacteria strain Synechococcus sp. PCC6715.</title>
        <authorList>
            <person name="Tang J."/>
            <person name="Daroch M."/>
            <person name="Liang Y."/>
            <person name="Jiang D."/>
            <person name="Shah M."/>
        </authorList>
    </citation>
    <scope>NUCLEOTIDE SEQUENCE [LARGE SCALE GENOMIC DNA]</scope>
    <source>
        <strain evidence="10 11">PCC 6715</strain>
    </source>
</reference>
<organism evidence="10 11">
    <name type="scientific">Parathermosynechococcus lividus PCC 6715</name>
    <dbReference type="NCBI Taxonomy" id="1917166"/>
    <lineage>
        <taxon>Bacteria</taxon>
        <taxon>Bacillati</taxon>
        <taxon>Cyanobacteriota</taxon>
        <taxon>Cyanophyceae</taxon>
        <taxon>Acaryochloridales</taxon>
        <taxon>Thermosynechococcaceae</taxon>
        <taxon>Parathermosynechococcus</taxon>
    </lineage>
</organism>
<keyword evidence="11" id="KW-1185">Reference proteome</keyword>
<dbReference type="NCBIfam" id="TIGR03049">
    <property type="entry name" value="PS_I_psaK"/>
    <property type="match status" value="1"/>
</dbReference>
<keyword evidence="5 9" id="KW-0603">Photosystem I</keyword>
<dbReference type="InterPro" id="IPR035982">
    <property type="entry name" value="PSI_centre_PsaK_sf"/>
</dbReference>
<keyword evidence="3 9" id="KW-0602">Photosynthesis</keyword>
<name>A0A2D2Q0K8_PARLV</name>
<evidence type="ECO:0000256" key="1">
    <source>
        <dbReference type="ARBA" id="ARBA00004141"/>
    </source>
</evidence>
<dbReference type="AlphaFoldDB" id="A0A2D2Q0K8"/>
<dbReference type="SUPFAM" id="SSF81563">
    <property type="entry name" value="Photosystem I reaction center subunit X, PsaK"/>
    <property type="match status" value="1"/>
</dbReference>
<protein>
    <recommendedName>
        <fullName evidence="9">Photosystem I reaction center subunit PsaK</fullName>
    </recommendedName>
    <alternativeName>
        <fullName evidence="9">Photosystem I subunit X</fullName>
    </alternativeName>
</protein>
<evidence type="ECO:0000313" key="11">
    <source>
        <dbReference type="Proteomes" id="UP000231057"/>
    </source>
</evidence>
<evidence type="ECO:0000256" key="8">
    <source>
        <dbReference type="ARBA" id="ARBA00023136"/>
    </source>
</evidence>
<dbReference type="InterPro" id="IPR000549">
    <property type="entry name" value="PSI_PsaG/PsaK"/>
</dbReference>
<feature type="transmembrane region" description="Helical" evidence="9">
    <location>
        <begin position="12"/>
        <end position="34"/>
    </location>
</feature>
<dbReference type="EMBL" id="CP018092">
    <property type="protein sequence ID" value="ATS17999.1"/>
    <property type="molecule type" value="Genomic_DNA"/>
</dbReference>
<dbReference type="InterPro" id="IPR017492">
    <property type="entry name" value="PSI_PsaK"/>
</dbReference>
<evidence type="ECO:0000256" key="5">
    <source>
        <dbReference type="ARBA" id="ARBA00022836"/>
    </source>
</evidence>
<comment type="caution">
    <text evidence="9">Lacks conserved residue(s) required for the propagation of feature annotation.</text>
</comment>
<dbReference type="GO" id="GO:0015979">
    <property type="term" value="P:photosynthesis"/>
    <property type="evidence" value="ECO:0007669"/>
    <property type="project" value="UniProtKB-UniRule"/>
</dbReference>
<dbReference type="HAMAP" id="MF_00474">
    <property type="entry name" value="PSI_PsaK"/>
    <property type="match status" value="1"/>
</dbReference>
<dbReference type="PROSITE" id="PS01026">
    <property type="entry name" value="PHOTOSYSTEM_I_PSAGK"/>
    <property type="match status" value="1"/>
</dbReference>
<keyword evidence="7 9" id="KW-0793">Thylakoid</keyword>
<evidence type="ECO:0007829" key="12">
    <source>
        <dbReference type="PDB" id="8VU3"/>
    </source>
</evidence>
<dbReference type="SMR" id="A0A2D2Q0K8"/>
<dbReference type="GO" id="GO:0009522">
    <property type="term" value="C:photosystem I"/>
    <property type="evidence" value="ECO:0007669"/>
    <property type="project" value="UniProtKB-KW"/>
</dbReference>
<dbReference type="EMDB" id="EMD-43525"/>
<evidence type="ECO:0000256" key="6">
    <source>
        <dbReference type="ARBA" id="ARBA00022989"/>
    </source>
</evidence>
<evidence type="ECO:0000256" key="4">
    <source>
        <dbReference type="ARBA" id="ARBA00022692"/>
    </source>
</evidence>
<sequence>MVLATLPDTTWSPAVGLVVILCNLFAIAIGRYAIQSRGKGPGLPVSLPALFEGFGLPELLATTSFGHLLAAGVVSGLQYSGAL</sequence>
<keyword evidence="12" id="KW-0002">3D-structure</keyword>
<dbReference type="Proteomes" id="UP000231057">
    <property type="component" value="Chromosome"/>
</dbReference>
<reference evidence="12" key="3">
    <citation type="journal article" date="2024" name="Nat. Commun.">
        <title>Structure of a biohybrid photosystem I-platinum nanoparticle solar fuel catalyst.</title>
        <authorList>
            <person name="Gisriel C.J."/>
            <person name="Malavath T."/>
            <person name="Qiu T."/>
            <person name="Menzel J.P."/>
            <person name="Batista V.S."/>
            <person name="Brudvig G.W."/>
            <person name="Utschig L.M."/>
        </authorList>
    </citation>
    <scope>STRUCTURE BY ELECTRON MICROSCOPY (2.27 ANGSTROMS)</scope>
</reference>
<evidence type="ECO:0000256" key="7">
    <source>
        <dbReference type="ARBA" id="ARBA00023078"/>
    </source>
</evidence>
<evidence type="ECO:0000256" key="2">
    <source>
        <dbReference type="ARBA" id="ARBA00006458"/>
    </source>
</evidence>
<accession>A0A2D2Q0K8</accession>